<gene>
    <name evidence="1" type="ORF">NOXIFER_301</name>
</gene>
<keyword evidence="2" id="KW-1185">Reference proteome</keyword>
<dbReference type="EMBL" id="MF063068">
    <property type="protein sequence ID" value="ARV77466.1"/>
    <property type="molecule type" value="Genomic_DNA"/>
</dbReference>
<proteinExistence type="predicted"/>
<name>A0A1Y0T0J6_9CAUD</name>
<reference evidence="1 2" key="1">
    <citation type="submission" date="2017-05" db="EMBL/GenBank/DDBJ databases">
        <authorList>
            <person name="Song R."/>
            <person name="Chenine A.L."/>
            <person name="Ruprecht R.M."/>
        </authorList>
    </citation>
    <scope>NUCLEOTIDE SEQUENCE [LARGE SCALE GENOMIC DNA]</scope>
</reference>
<dbReference type="OrthoDB" id="32801at10239"/>
<sequence>MAIVKRNKSSIAGLPADLAALGQAIADEATARGQAITDASATAAQKSANLTDLTDVVAARTALSVKSAAEVTAEINLAKLAIGANYSVADIAGRDALEDLDINDRVFVADDGDTKWAIYKPFAVSAGEVTSWTKLYDQDALNNAISAAAIKASYESNDDTNAFTDAEKTRLAAALVAADLAGDLDVAAPADKPVSAAAAKAYIDSKAIGGGLLITSETVAVSGTDTITLANAPVNGVGGVLNFGTVRYVDGGGIAYDAPLIATGDPEVFTVSTDSAGEWNGFNVRVQYLHA</sequence>
<evidence type="ECO:0000313" key="2">
    <source>
        <dbReference type="Proteomes" id="UP000224829"/>
    </source>
</evidence>
<accession>A0A1Y0T0J6</accession>
<dbReference type="Proteomes" id="UP000224829">
    <property type="component" value="Segment"/>
</dbReference>
<organism evidence="1 2">
    <name type="scientific">Pseudomonas phage Noxifer</name>
    <dbReference type="NCBI Taxonomy" id="2006684"/>
    <lineage>
        <taxon>Viruses</taxon>
        <taxon>Duplodnaviria</taxon>
        <taxon>Heunggongvirae</taxon>
        <taxon>Uroviricota</taxon>
        <taxon>Caudoviricetes</taxon>
        <taxon>Chimalliviridae</taxon>
        <taxon>Noxifervirus</taxon>
        <taxon>Noxifervirus noxifer</taxon>
    </lineage>
</organism>
<protein>
    <submittedName>
        <fullName evidence="1">Putative tail fiber protein</fullName>
    </submittedName>
</protein>
<evidence type="ECO:0000313" key="1">
    <source>
        <dbReference type="EMBL" id="ARV77466.1"/>
    </source>
</evidence>